<evidence type="ECO:0000313" key="5">
    <source>
        <dbReference type="Proteomes" id="UP000019116"/>
    </source>
</evidence>
<organism evidence="4">
    <name type="scientific">Triticum aestivum</name>
    <name type="common">Wheat</name>
    <dbReference type="NCBI Taxonomy" id="4565"/>
    <lineage>
        <taxon>Eukaryota</taxon>
        <taxon>Viridiplantae</taxon>
        <taxon>Streptophyta</taxon>
        <taxon>Embryophyta</taxon>
        <taxon>Tracheophyta</taxon>
        <taxon>Spermatophyta</taxon>
        <taxon>Magnoliopsida</taxon>
        <taxon>Liliopsida</taxon>
        <taxon>Poales</taxon>
        <taxon>Poaceae</taxon>
        <taxon>BOP clade</taxon>
        <taxon>Pooideae</taxon>
        <taxon>Triticodae</taxon>
        <taxon>Triticeae</taxon>
        <taxon>Triticinae</taxon>
        <taxon>Triticum</taxon>
    </lineage>
</organism>
<dbReference type="GO" id="GO:0071008">
    <property type="term" value="C:U2-type post-mRNA release spliceosomal complex"/>
    <property type="evidence" value="ECO:0000318"/>
    <property type="project" value="GO_Central"/>
</dbReference>
<dbReference type="Pfam" id="PF07842">
    <property type="entry name" value="GCFC"/>
    <property type="match status" value="1"/>
</dbReference>
<dbReference type="Gramene" id="TraesWEE_scaffold_015492_01G000700.1">
    <property type="protein sequence ID" value="TraesWEE_scaffold_015492_01G000700.1"/>
    <property type="gene ID" value="TraesWEE_scaffold_015492_01G000700"/>
</dbReference>
<dbReference type="InterPro" id="IPR022783">
    <property type="entry name" value="GCFC_dom"/>
</dbReference>
<keyword evidence="5" id="KW-1185">Reference proteome</keyword>
<dbReference type="Gramene" id="TraesCS2D03G0818400.1">
    <property type="protein sequence ID" value="TraesCS2D03G0818400.1.CDS1"/>
    <property type="gene ID" value="TraesCS2D03G0818400"/>
</dbReference>
<name>A0A3B6DJK1_WHEAT</name>
<proteinExistence type="inferred from homology"/>
<dbReference type="STRING" id="4565.A0A3B6DJK1"/>
<dbReference type="Gramene" id="TraesCLE_scaffold_040337_01G000400.1">
    <property type="protein sequence ID" value="TraesCLE_scaffold_040337_01G000400.1"/>
    <property type="gene ID" value="TraesCLE_scaffold_040337_01G000400"/>
</dbReference>
<dbReference type="PANTHER" id="PTHR23329:SF17">
    <property type="entry name" value="G-PATCH DOMAIN-CONTAINING PROTEIN"/>
    <property type="match status" value="1"/>
</dbReference>
<accession>A0A3B6DJK1</accession>
<dbReference type="InterPro" id="IPR000467">
    <property type="entry name" value="G_patch_dom"/>
</dbReference>
<evidence type="ECO:0000256" key="2">
    <source>
        <dbReference type="SAM" id="MobiDB-lite"/>
    </source>
</evidence>
<dbReference type="EnsemblPlants" id="TraesCS2D02G357200.1">
    <property type="protein sequence ID" value="TraesCS2D02G357200.1.cds1"/>
    <property type="gene ID" value="TraesCS2D02G357200"/>
</dbReference>
<dbReference type="Proteomes" id="UP000019116">
    <property type="component" value="Chromosome 2D"/>
</dbReference>
<dbReference type="Gramene" id="TraesROB_scaffold_041552_01G000700.1">
    <property type="protein sequence ID" value="TraesROB_scaffold_041552_01G000700.1"/>
    <property type="gene ID" value="TraesROB_scaffold_041552_01G000700"/>
</dbReference>
<dbReference type="Pfam" id="PF01585">
    <property type="entry name" value="G-patch"/>
    <property type="match status" value="1"/>
</dbReference>
<evidence type="ECO:0000259" key="3">
    <source>
        <dbReference type="PROSITE" id="PS50174"/>
    </source>
</evidence>
<evidence type="ECO:0000313" key="4">
    <source>
        <dbReference type="EnsemblPlants" id="TraesCS2D02G357200.1.cds1"/>
    </source>
</evidence>
<dbReference type="InterPro" id="IPR045211">
    <property type="entry name" value="TFP11/STIP/Ntr1"/>
</dbReference>
<dbReference type="OrthoDB" id="584780at2759"/>
<reference evidence="4" key="1">
    <citation type="submission" date="2018-08" db="EMBL/GenBank/DDBJ databases">
        <authorList>
            <person name="Rossello M."/>
        </authorList>
    </citation>
    <scope>NUCLEOTIDE SEQUENCE [LARGE SCALE GENOMIC DNA]</scope>
    <source>
        <strain evidence="4">cv. Chinese Spring</strain>
    </source>
</reference>
<reference evidence="4" key="2">
    <citation type="submission" date="2018-10" db="UniProtKB">
        <authorList>
            <consortium name="EnsemblPlants"/>
        </authorList>
    </citation>
    <scope>IDENTIFICATION</scope>
</reference>
<dbReference type="PANTHER" id="PTHR23329">
    <property type="entry name" value="TUFTELIN-INTERACTING PROTEIN 11-RELATED"/>
    <property type="match status" value="1"/>
</dbReference>
<dbReference type="AlphaFoldDB" id="A0A3B6DJK1"/>
<dbReference type="GO" id="GO:0003676">
    <property type="term" value="F:nucleic acid binding"/>
    <property type="evidence" value="ECO:0007669"/>
    <property type="project" value="InterPro"/>
</dbReference>
<feature type="region of interest" description="Disordered" evidence="2">
    <location>
        <begin position="1"/>
        <end position="24"/>
    </location>
</feature>
<dbReference type="PROSITE" id="PS50174">
    <property type="entry name" value="G_PATCH"/>
    <property type="match status" value="1"/>
</dbReference>
<dbReference type="Gramene" id="TraesCS2D02G357200.1">
    <property type="protein sequence ID" value="TraesCS2D02G357200.1.cds1"/>
    <property type="gene ID" value="TraesCS2D02G357200"/>
</dbReference>
<sequence>MALLQPSFNGALLDKDDDDSLSPGSYKCTNPAVAKMMRLWNYKDGSGLGAQGQGIIVPIQPAARRRRRRAGIGHCDKPYDNGLQVAPPPSPVEGDLDECREWEAVAGALRLERECHEKTLTLLQEMQLQGDSSVETADALAAIVKSGEVLQGKRALGAWKAALPPSTVRYIVDKVLPPRLAMEAQQWRPSWDPDCDDWLRPWIPLIGHLPESLYDIVESKISGASHDIVWPWKDYFDPAHWEIFVRRHILPELTRLMRELRITPPKQTDSSLHMVMLWAPLLPAKDVLSILEEAEFFDKWESALRHWLQSAKPSYGEAVAWCTGWKKLFTPELLADEHVLARLDAGAAMVDQETQDLDSLLGYSW</sequence>
<dbReference type="GO" id="GO:0000390">
    <property type="term" value="P:spliceosomal complex disassembly"/>
    <property type="evidence" value="ECO:0000318"/>
    <property type="project" value="GO_Central"/>
</dbReference>
<comment type="similarity">
    <text evidence="1">Belongs to the TFP11/STIP family.</text>
</comment>
<protein>
    <recommendedName>
        <fullName evidence="3">G-patch domain-containing protein</fullName>
    </recommendedName>
</protein>
<feature type="domain" description="G-patch" evidence="3">
    <location>
        <begin position="29"/>
        <end position="77"/>
    </location>
</feature>
<dbReference type="Gramene" id="TraesCAD_scaffold_056408_01G000700.1">
    <property type="protein sequence ID" value="TraesCAD_scaffold_056408_01G000700.1"/>
    <property type="gene ID" value="TraesCAD_scaffold_056408_01G000700"/>
</dbReference>
<evidence type="ECO:0000256" key="1">
    <source>
        <dbReference type="ARBA" id="ARBA00010900"/>
    </source>
</evidence>
<dbReference type="SMART" id="SM00443">
    <property type="entry name" value="G_patch"/>
    <property type="match status" value="1"/>
</dbReference>